<dbReference type="PROSITE" id="PS50837">
    <property type="entry name" value="NACHT"/>
    <property type="match status" value="1"/>
</dbReference>
<dbReference type="SUPFAM" id="SSF53167">
    <property type="entry name" value="Purine and uridine phosphorylases"/>
    <property type="match status" value="1"/>
</dbReference>
<evidence type="ECO:0000313" key="4">
    <source>
        <dbReference type="Proteomes" id="UP001224890"/>
    </source>
</evidence>
<dbReference type="EMBL" id="JAHMHR010000053">
    <property type="protein sequence ID" value="KAK1660100.1"/>
    <property type="molecule type" value="Genomic_DNA"/>
</dbReference>
<dbReference type="InterPro" id="IPR056884">
    <property type="entry name" value="NPHP3-like_N"/>
</dbReference>
<dbReference type="SUPFAM" id="SSF52540">
    <property type="entry name" value="P-loop containing nucleoside triphosphate hydrolases"/>
    <property type="match status" value="1"/>
</dbReference>
<dbReference type="InterPro" id="IPR007111">
    <property type="entry name" value="NACHT_NTPase"/>
</dbReference>
<sequence>MSDPSLYTIGWICAIVPEFVAARLFLDESKNDNNSYQLGRMGKHNVAIAALPHGEYGESSAAVVARDLIRTFENIRVGLLVGIGGGAPSPEKDIRLGDVVVSSPTGGYDGVLQYDFGKSMVDGKLEMTGFLNQPPIAFRTALNVLIADIEIEGNWLENDIEKALKTEHLRQKYGRPSSDFDKLFRSDISYNPNKTMAHYTTSDFVERQERSPDSTLVIHHGLIASANQVMKDAQKRDILAKDKNVLCFEMEAAGLMNHFPCLVIRGICDYSDSHKNKKCIRSSPSGQKSTRSKILSITTPLNQHEPRCHPSTRANILHGIERWAHGPSKQRVYWLSGMAGTGKSIIARTVAHGLRETNLLGATFFFKRGERDRSSASFLFSTLAKQLVRQRPELSPYVVKAIKTTDDIFSKCLEEQFSKLILGPLIETSSKAGGFKNLILIVEALDECSDEKDVEALLHLLFKVVDSDVYALKLFITSRPEMAIRDAFDFINSELHVHHQLQDTPGDIISRDITVYLEYQLTEIRVWWNKRCSKIPTEQLAVDWPENEKISLLVKIAIPLFLFAAIACRFIRDDVFGSPEEQLLKLIQVAKEGSVQDKLGETYRPVLRQFQGKRTEKE</sequence>
<accession>A0AAJ0AFR8</accession>
<dbReference type="RefSeq" id="XP_060424864.1">
    <property type="nucleotide sequence ID" value="XM_060578070.1"/>
</dbReference>
<name>A0AAJ0AFR8_9PEZI</name>
<dbReference type="AlphaFoldDB" id="A0AAJ0AFR8"/>
<keyword evidence="4" id="KW-1185">Reference proteome</keyword>
<proteinExistence type="predicted"/>
<dbReference type="GO" id="GO:0003824">
    <property type="term" value="F:catalytic activity"/>
    <property type="evidence" value="ECO:0007669"/>
    <property type="project" value="InterPro"/>
</dbReference>
<dbReference type="Proteomes" id="UP001224890">
    <property type="component" value="Unassembled WGS sequence"/>
</dbReference>
<dbReference type="GO" id="GO:0009116">
    <property type="term" value="P:nucleoside metabolic process"/>
    <property type="evidence" value="ECO:0007669"/>
    <property type="project" value="InterPro"/>
</dbReference>
<dbReference type="GeneID" id="85462596"/>
<evidence type="ECO:0000259" key="2">
    <source>
        <dbReference type="PROSITE" id="PS50837"/>
    </source>
</evidence>
<dbReference type="Gene3D" id="3.40.50.1580">
    <property type="entry name" value="Nucleoside phosphorylase domain"/>
    <property type="match status" value="1"/>
</dbReference>
<dbReference type="InterPro" id="IPR053137">
    <property type="entry name" value="NLR-like"/>
</dbReference>
<dbReference type="InterPro" id="IPR035994">
    <property type="entry name" value="Nucleoside_phosphorylase_sf"/>
</dbReference>
<dbReference type="Gene3D" id="3.40.50.300">
    <property type="entry name" value="P-loop containing nucleotide triphosphate hydrolases"/>
    <property type="match status" value="1"/>
</dbReference>
<dbReference type="PANTHER" id="PTHR46082:SF11">
    <property type="entry name" value="AAA+ ATPASE DOMAIN-CONTAINING PROTEIN-RELATED"/>
    <property type="match status" value="1"/>
</dbReference>
<feature type="domain" description="NACHT" evidence="2">
    <location>
        <begin position="331"/>
        <end position="480"/>
    </location>
</feature>
<organism evidence="3 4">
    <name type="scientific">Colletotrichum godetiae</name>
    <dbReference type="NCBI Taxonomy" id="1209918"/>
    <lineage>
        <taxon>Eukaryota</taxon>
        <taxon>Fungi</taxon>
        <taxon>Dikarya</taxon>
        <taxon>Ascomycota</taxon>
        <taxon>Pezizomycotina</taxon>
        <taxon>Sordariomycetes</taxon>
        <taxon>Hypocreomycetidae</taxon>
        <taxon>Glomerellales</taxon>
        <taxon>Glomerellaceae</taxon>
        <taxon>Colletotrichum</taxon>
        <taxon>Colletotrichum acutatum species complex</taxon>
    </lineage>
</organism>
<evidence type="ECO:0000256" key="1">
    <source>
        <dbReference type="ARBA" id="ARBA00022737"/>
    </source>
</evidence>
<evidence type="ECO:0000313" key="3">
    <source>
        <dbReference type="EMBL" id="KAK1660100.1"/>
    </source>
</evidence>
<reference evidence="3" key="1">
    <citation type="submission" date="2021-06" db="EMBL/GenBank/DDBJ databases">
        <title>Comparative genomics, transcriptomics and evolutionary studies reveal genomic signatures of adaptation to plant cell wall in hemibiotrophic fungi.</title>
        <authorList>
            <consortium name="DOE Joint Genome Institute"/>
            <person name="Baroncelli R."/>
            <person name="Diaz J.F."/>
            <person name="Benocci T."/>
            <person name="Peng M."/>
            <person name="Battaglia E."/>
            <person name="Haridas S."/>
            <person name="Andreopoulos W."/>
            <person name="Labutti K."/>
            <person name="Pangilinan J."/>
            <person name="Floch G.L."/>
            <person name="Makela M.R."/>
            <person name="Henrissat B."/>
            <person name="Grigoriev I.V."/>
            <person name="Crouch J.A."/>
            <person name="De Vries R.P."/>
            <person name="Sukno S.A."/>
            <person name="Thon M.R."/>
        </authorList>
    </citation>
    <scope>NUCLEOTIDE SEQUENCE</scope>
    <source>
        <strain evidence="3">CBS 193.32</strain>
    </source>
</reference>
<gene>
    <name evidence="3" type="ORF">BDP55DRAFT_707255</name>
</gene>
<keyword evidence="1" id="KW-0677">Repeat</keyword>
<comment type="caution">
    <text evidence="3">The sequence shown here is derived from an EMBL/GenBank/DDBJ whole genome shotgun (WGS) entry which is preliminary data.</text>
</comment>
<dbReference type="Pfam" id="PF24883">
    <property type="entry name" value="NPHP3_N"/>
    <property type="match status" value="1"/>
</dbReference>
<protein>
    <submittedName>
        <fullName evidence="3">Nucleoside phosphorylase domain-containing protein</fullName>
    </submittedName>
</protein>
<dbReference type="InterPro" id="IPR027417">
    <property type="entry name" value="P-loop_NTPase"/>
</dbReference>
<dbReference type="PANTHER" id="PTHR46082">
    <property type="entry name" value="ATP/GTP-BINDING PROTEIN-RELATED"/>
    <property type="match status" value="1"/>
</dbReference>